<dbReference type="RefSeq" id="WP_135834195.1">
    <property type="nucleotide sequence ID" value="NZ_SRPE01000001.1"/>
</dbReference>
<protein>
    <recommendedName>
        <fullName evidence="3">Toxin-antitoxin system YwqK family antitoxin</fullName>
    </recommendedName>
</protein>
<organism evidence="1 2">
    <name type="scientific">Empedobacter tilapiae</name>
    <dbReference type="NCBI Taxonomy" id="2491114"/>
    <lineage>
        <taxon>Bacteria</taxon>
        <taxon>Pseudomonadati</taxon>
        <taxon>Bacteroidota</taxon>
        <taxon>Flavobacteriia</taxon>
        <taxon>Flavobacteriales</taxon>
        <taxon>Weeksellaceae</taxon>
        <taxon>Empedobacter</taxon>
    </lineage>
</organism>
<evidence type="ECO:0008006" key="3">
    <source>
        <dbReference type="Google" id="ProtNLM"/>
    </source>
</evidence>
<name>A0A4Z1BKK0_9FLAO</name>
<sequence>MKKCSLIYFLFILTFAYSQDTIYFDKDWKETTKTKSSFYRPLPLKKYGELVLLKDYYKNGQLQFQGYIYPNDERKYVGDVFWYDENGFDNGFTQNINLSKQKELIYYNTDGSIWKKIKYRDFGEKTEIIIYHNGKELINGKIINGNFTGSFSPNRPNLYYDNPFYKNDESIPPPVSVTAPAISYNDTKKTPNKIYKEVIYWQNGKIAKETINKNYSQEPSKYWDSTGKEIEKSSKENNIDIEFYTKNGFAVQPKSKTETTINENDYLVTKILYGKNGKIINVSKRLNGNRVEEKIYTNGKEIILKYKDDKPFEGSFNDTIGRYNSIYQMKNGQIVGEAIVKDSKTSKIIAKGDYTNGKPSNGTFYNYDENTITISTYKNQKRDGIQQIFTNIWDEEPSEEFEMKNDLINGFRKIYSDENSVLTSEYRNGKPYEGTIVESNIKSIYKDGNLIQKEEFEKYSDHVKIIETYENNLLKTKTYKNFLIKEKPQSFYTGIYQNEKPFDGYFVNKIILNEIPLIDYYEKGELKYQYSFDFVKQLDDYQFYKYDQKSVYKNGEIVDGFEFIDNEDNATLSLIGYKNGKANYLELNLFAMHYFNRFTFDYNGKEILLKDFEKQTSIKLTKKNNETFAEIFDKDDKLILNNQQKEVKEGFPNSTTIYKIENNQLTKENISLETMIPLYEKAHNELNSFLINIYSSIAYNRTIEIDELFDQFVEIFKSNNIQKLYGQESFIEGSNKVLSSLRYNNEGKPDWGIKITDTNKVFSVEFYEDGKITFTKKINSLDQVQETINTLIKKYE</sequence>
<reference evidence="1 2" key="1">
    <citation type="submission" date="2019-03" db="EMBL/GenBank/DDBJ databases">
        <title>Empedobacter tilapiae sp. nov., isolated from an intestine of Nile tilapia Oreochromis niloticus.</title>
        <authorList>
            <person name="Kim Y.-O."/>
            <person name="Yoon J.-H."/>
        </authorList>
    </citation>
    <scope>NUCLEOTIDE SEQUENCE [LARGE SCALE GENOMIC DNA]</scope>
    <source>
        <strain evidence="1 2">MRS2</strain>
    </source>
</reference>
<comment type="caution">
    <text evidence="1">The sequence shown here is derived from an EMBL/GenBank/DDBJ whole genome shotgun (WGS) entry which is preliminary data.</text>
</comment>
<dbReference type="AlphaFoldDB" id="A0A4Z1BKK0"/>
<evidence type="ECO:0000313" key="2">
    <source>
        <dbReference type="Proteomes" id="UP000297998"/>
    </source>
</evidence>
<evidence type="ECO:0000313" key="1">
    <source>
        <dbReference type="EMBL" id="TGN30337.1"/>
    </source>
</evidence>
<dbReference type="EMBL" id="SRPE01000001">
    <property type="protein sequence ID" value="TGN30337.1"/>
    <property type="molecule type" value="Genomic_DNA"/>
</dbReference>
<keyword evidence="2" id="KW-1185">Reference proteome</keyword>
<accession>A0A4Z1BKK0</accession>
<dbReference type="Proteomes" id="UP000297998">
    <property type="component" value="Unassembled WGS sequence"/>
</dbReference>
<proteinExistence type="predicted"/>
<gene>
    <name evidence="1" type="ORF">E4J94_01845</name>
</gene>
<dbReference type="OrthoDB" id="830908at2"/>